<dbReference type="NCBIfam" id="TIGR01730">
    <property type="entry name" value="RND_mfp"/>
    <property type="match status" value="1"/>
</dbReference>
<feature type="domain" description="Multidrug resistance protein MdtA-like beta-barrel" evidence="7">
    <location>
        <begin position="215"/>
        <end position="301"/>
    </location>
</feature>
<feature type="region of interest" description="Disordered" evidence="3">
    <location>
        <begin position="377"/>
        <end position="398"/>
    </location>
</feature>
<name>A0A9X1YL54_9BURK</name>
<protein>
    <submittedName>
        <fullName evidence="9">Efflux RND transporter periplasmic adaptor subunit</fullName>
    </submittedName>
</protein>
<evidence type="ECO:0000256" key="2">
    <source>
        <dbReference type="ARBA" id="ARBA00009477"/>
    </source>
</evidence>
<dbReference type="Gene3D" id="2.40.30.170">
    <property type="match status" value="1"/>
</dbReference>
<comment type="similarity">
    <text evidence="2">Belongs to the membrane fusion protein (MFP) (TC 8.A.1) family.</text>
</comment>
<evidence type="ECO:0000259" key="5">
    <source>
        <dbReference type="Pfam" id="PF25876"/>
    </source>
</evidence>
<dbReference type="InterPro" id="IPR058625">
    <property type="entry name" value="MdtA-like_BSH"/>
</dbReference>
<dbReference type="FunFam" id="2.40.420.20:FF:000001">
    <property type="entry name" value="Efflux RND transporter periplasmic adaptor subunit"/>
    <property type="match status" value="1"/>
</dbReference>
<evidence type="ECO:0000259" key="8">
    <source>
        <dbReference type="Pfam" id="PF25967"/>
    </source>
</evidence>
<dbReference type="InterPro" id="IPR006143">
    <property type="entry name" value="RND_pump_MFP"/>
</dbReference>
<comment type="caution">
    <text evidence="9">The sequence shown here is derived from an EMBL/GenBank/DDBJ whole genome shotgun (WGS) entry which is preliminary data.</text>
</comment>
<dbReference type="AlphaFoldDB" id="A0A9X1YL54"/>
<evidence type="ECO:0000313" key="9">
    <source>
        <dbReference type="EMBL" id="MCK9688193.1"/>
    </source>
</evidence>
<evidence type="ECO:0000256" key="1">
    <source>
        <dbReference type="ARBA" id="ARBA00004196"/>
    </source>
</evidence>
<sequence length="398" mass="41288">MPHFLAHRASRLPHAAAVLAAALTLAACGDKAPPSGPPPAPEVGVVTVAPKTLDVPTELPGRVEALRVAQVRARVTGIVQKRLFVEGTDVKEGQVLFQIDPAPYKAAIDSARAALAKAQANELQATGLLNRYKPLREANAISQQDFVNATSSAAQASADVASAKAAVQTAQLNLDYATVTAPISGRIGQALVTEGALVTSTEATQMALIQQVDQVYVNFAQPVSDIVKLRKAFASGSAKALGVTIPVRIALDDGTEMPQAGKLLFSDLSVDQTSGQVNVRAKVPNPDGALMPGMYVRGRIAQQQVSSAVLLPQQAVQRTTQNDTVLVVGADGKPSVRVVKLGGTENGNWIVLDGLKPGELVVVDGFQKIRPGGSVKPVPWTPSAPTTAAPVAASAASR</sequence>
<dbReference type="Gene3D" id="2.40.420.20">
    <property type="match status" value="1"/>
</dbReference>
<dbReference type="InterPro" id="IPR058624">
    <property type="entry name" value="MdtA-like_HH"/>
</dbReference>
<dbReference type="InterPro" id="IPR058626">
    <property type="entry name" value="MdtA-like_b-barrel"/>
</dbReference>
<dbReference type="InterPro" id="IPR058627">
    <property type="entry name" value="MdtA-like_C"/>
</dbReference>
<evidence type="ECO:0000313" key="10">
    <source>
        <dbReference type="Proteomes" id="UP001139353"/>
    </source>
</evidence>
<evidence type="ECO:0000256" key="3">
    <source>
        <dbReference type="SAM" id="MobiDB-lite"/>
    </source>
</evidence>
<dbReference type="EMBL" id="JAJLJH010000007">
    <property type="protein sequence ID" value="MCK9688193.1"/>
    <property type="molecule type" value="Genomic_DNA"/>
</dbReference>
<keyword evidence="10" id="KW-1185">Reference proteome</keyword>
<dbReference type="SUPFAM" id="SSF111369">
    <property type="entry name" value="HlyD-like secretion proteins"/>
    <property type="match status" value="1"/>
</dbReference>
<accession>A0A9X1YL54</accession>
<comment type="subcellular location">
    <subcellularLocation>
        <location evidence="1">Cell envelope</location>
    </subcellularLocation>
</comment>
<dbReference type="PANTHER" id="PTHR30158:SF3">
    <property type="entry name" value="MULTIDRUG EFFLUX PUMP SUBUNIT ACRA-RELATED"/>
    <property type="match status" value="1"/>
</dbReference>
<reference evidence="9" key="1">
    <citation type="submission" date="2021-11" db="EMBL/GenBank/DDBJ databases">
        <title>BS-T2-15 a new species belonging to the Comamonadaceae family isolated from the soil of a French oak forest.</title>
        <authorList>
            <person name="Mieszkin S."/>
            <person name="Alain K."/>
        </authorList>
    </citation>
    <scope>NUCLEOTIDE SEQUENCE</scope>
    <source>
        <strain evidence="9">BS-T2-15</strain>
    </source>
</reference>
<evidence type="ECO:0000259" key="6">
    <source>
        <dbReference type="Pfam" id="PF25917"/>
    </source>
</evidence>
<proteinExistence type="inferred from homology"/>
<gene>
    <name evidence="9" type="ORF">LPC04_21005</name>
</gene>
<dbReference type="Pfam" id="PF25944">
    <property type="entry name" value="Beta-barrel_RND"/>
    <property type="match status" value="1"/>
</dbReference>
<dbReference type="GO" id="GO:0030313">
    <property type="term" value="C:cell envelope"/>
    <property type="evidence" value="ECO:0007669"/>
    <property type="project" value="UniProtKB-SubCell"/>
</dbReference>
<organism evidence="9 10">
    <name type="scientific">Scleromatobacter humisilvae</name>
    <dbReference type="NCBI Taxonomy" id="2897159"/>
    <lineage>
        <taxon>Bacteria</taxon>
        <taxon>Pseudomonadati</taxon>
        <taxon>Pseudomonadota</taxon>
        <taxon>Betaproteobacteria</taxon>
        <taxon>Burkholderiales</taxon>
        <taxon>Sphaerotilaceae</taxon>
        <taxon>Scleromatobacter</taxon>
    </lineage>
</organism>
<dbReference type="GO" id="GO:0005886">
    <property type="term" value="C:plasma membrane"/>
    <property type="evidence" value="ECO:0007669"/>
    <property type="project" value="TreeGrafter"/>
</dbReference>
<dbReference type="Pfam" id="PF25917">
    <property type="entry name" value="BSH_RND"/>
    <property type="match status" value="1"/>
</dbReference>
<dbReference type="Gene3D" id="1.10.287.470">
    <property type="entry name" value="Helix hairpin bin"/>
    <property type="match status" value="1"/>
</dbReference>
<dbReference type="PANTHER" id="PTHR30158">
    <property type="entry name" value="ACRA/E-RELATED COMPONENT OF DRUG EFFLUX TRANSPORTER"/>
    <property type="match status" value="1"/>
</dbReference>
<feature type="domain" description="Multidrug resistance protein MdtA-like barrel-sandwich hybrid" evidence="6">
    <location>
        <begin position="67"/>
        <end position="210"/>
    </location>
</feature>
<feature type="domain" description="Multidrug resistance protein MdtA-like alpha-helical hairpin" evidence="5">
    <location>
        <begin position="109"/>
        <end position="177"/>
    </location>
</feature>
<feature type="compositionally biased region" description="Low complexity" evidence="3">
    <location>
        <begin position="381"/>
        <end position="398"/>
    </location>
</feature>
<feature type="chain" id="PRO_5040943653" evidence="4">
    <location>
        <begin position="27"/>
        <end position="398"/>
    </location>
</feature>
<dbReference type="Gene3D" id="2.40.50.100">
    <property type="match status" value="1"/>
</dbReference>
<dbReference type="GO" id="GO:0046677">
    <property type="term" value="P:response to antibiotic"/>
    <property type="evidence" value="ECO:0007669"/>
    <property type="project" value="TreeGrafter"/>
</dbReference>
<keyword evidence="4" id="KW-0732">Signal</keyword>
<dbReference type="RefSeq" id="WP_275684236.1">
    <property type="nucleotide sequence ID" value="NZ_JAJLJH010000007.1"/>
</dbReference>
<dbReference type="Pfam" id="PF25967">
    <property type="entry name" value="RND-MFP_C"/>
    <property type="match status" value="1"/>
</dbReference>
<dbReference type="GO" id="GO:0022857">
    <property type="term" value="F:transmembrane transporter activity"/>
    <property type="evidence" value="ECO:0007669"/>
    <property type="project" value="InterPro"/>
</dbReference>
<evidence type="ECO:0000256" key="4">
    <source>
        <dbReference type="SAM" id="SignalP"/>
    </source>
</evidence>
<dbReference type="Pfam" id="PF25876">
    <property type="entry name" value="HH_MFP_RND"/>
    <property type="match status" value="1"/>
</dbReference>
<dbReference type="Proteomes" id="UP001139353">
    <property type="component" value="Unassembled WGS sequence"/>
</dbReference>
<feature type="signal peptide" evidence="4">
    <location>
        <begin position="1"/>
        <end position="26"/>
    </location>
</feature>
<feature type="domain" description="Multidrug resistance protein MdtA-like C-terminal permuted SH3" evidence="8">
    <location>
        <begin position="308"/>
        <end position="368"/>
    </location>
</feature>
<evidence type="ECO:0000259" key="7">
    <source>
        <dbReference type="Pfam" id="PF25944"/>
    </source>
</evidence>